<dbReference type="Proteomes" id="UP000789901">
    <property type="component" value="Unassembled WGS sequence"/>
</dbReference>
<feature type="non-terminal residue" evidence="1">
    <location>
        <position position="1"/>
    </location>
</feature>
<sequence length="43" mass="4731">TLKMHGFRVEGIAYLLVVLGEVLVNEKIKLKGVTHAVLKADAR</sequence>
<accession>A0ABN7UY67</accession>
<name>A0ABN7UY67_GIGMA</name>
<proteinExistence type="predicted"/>
<reference evidence="1 2" key="1">
    <citation type="submission" date="2021-06" db="EMBL/GenBank/DDBJ databases">
        <authorList>
            <person name="Kallberg Y."/>
            <person name="Tangrot J."/>
            <person name="Rosling A."/>
        </authorList>
    </citation>
    <scope>NUCLEOTIDE SEQUENCE [LARGE SCALE GENOMIC DNA]</scope>
    <source>
        <strain evidence="1 2">120-4 pot B 10/14</strain>
    </source>
</reference>
<gene>
    <name evidence="1" type="ORF">GMARGA_LOCUS12120</name>
</gene>
<evidence type="ECO:0000313" key="1">
    <source>
        <dbReference type="EMBL" id="CAG8700930.1"/>
    </source>
</evidence>
<comment type="caution">
    <text evidence="1">The sequence shown here is derived from an EMBL/GenBank/DDBJ whole genome shotgun (WGS) entry which is preliminary data.</text>
</comment>
<dbReference type="EMBL" id="CAJVQB010007303">
    <property type="protein sequence ID" value="CAG8700930.1"/>
    <property type="molecule type" value="Genomic_DNA"/>
</dbReference>
<organism evidence="1 2">
    <name type="scientific">Gigaspora margarita</name>
    <dbReference type="NCBI Taxonomy" id="4874"/>
    <lineage>
        <taxon>Eukaryota</taxon>
        <taxon>Fungi</taxon>
        <taxon>Fungi incertae sedis</taxon>
        <taxon>Mucoromycota</taxon>
        <taxon>Glomeromycotina</taxon>
        <taxon>Glomeromycetes</taxon>
        <taxon>Diversisporales</taxon>
        <taxon>Gigasporaceae</taxon>
        <taxon>Gigaspora</taxon>
    </lineage>
</organism>
<evidence type="ECO:0000313" key="2">
    <source>
        <dbReference type="Proteomes" id="UP000789901"/>
    </source>
</evidence>
<protein>
    <submittedName>
        <fullName evidence="1">12167_t:CDS:1</fullName>
    </submittedName>
</protein>
<keyword evidence="2" id="KW-1185">Reference proteome</keyword>